<evidence type="ECO:0000259" key="3">
    <source>
        <dbReference type="Pfam" id="PF20153"/>
    </source>
</evidence>
<protein>
    <recommendedName>
        <fullName evidence="3">DUF6535 domain-containing protein</fullName>
    </recommendedName>
</protein>
<keyword evidence="2" id="KW-0812">Transmembrane</keyword>
<feature type="compositionally biased region" description="Polar residues" evidence="1">
    <location>
        <begin position="132"/>
        <end position="168"/>
    </location>
</feature>
<feature type="region of interest" description="Disordered" evidence="1">
    <location>
        <begin position="1"/>
        <end position="24"/>
    </location>
</feature>
<feature type="transmembrane region" description="Helical" evidence="2">
    <location>
        <begin position="281"/>
        <end position="301"/>
    </location>
</feature>
<evidence type="ECO:0000313" key="5">
    <source>
        <dbReference type="Proteomes" id="UP000076722"/>
    </source>
</evidence>
<keyword evidence="5" id="KW-1185">Reference proteome</keyword>
<feature type="transmembrane region" description="Helical" evidence="2">
    <location>
        <begin position="391"/>
        <end position="411"/>
    </location>
</feature>
<dbReference type="Proteomes" id="UP000076722">
    <property type="component" value="Unassembled WGS sequence"/>
</dbReference>
<feature type="transmembrane region" description="Helical" evidence="2">
    <location>
        <begin position="423"/>
        <end position="452"/>
    </location>
</feature>
<dbReference type="EMBL" id="KV419412">
    <property type="protein sequence ID" value="KZS92043.1"/>
    <property type="molecule type" value="Genomic_DNA"/>
</dbReference>
<accession>A0A164T3C4</accession>
<feature type="transmembrane region" description="Helical" evidence="2">
    <location>
        <begin position="331"/>
        <end position="350"/>
    </location>
</feature>
<evidence type="ECO:0000256" key="2">
    <source>
        <dbReference type="SAM" id="Phobius"/>
    </source>
</evidence>
<feature type="domain" description="DUF6535" evidence="3">
    <location>
        <begin position="260"/>
        <end position="411"/>
    </location>
</feature>
<evidence type="ECO:0000256" key="1">
    <source>
        <dbReference type="SAM" id="MobiDB-lite"/>
    </source>
</evidence>
<keyword evidence="2" id="KW-0472">Membrane</keyword>
<name>A0A164T3C4_9AGAM</name>
<keyword evidence="2" id="KW-1133">Transmembrane helix</keyword>
<gene>
    <name evidence="4" type="ORF">SISNIDRAFT_456260</name>
</gene>
<proteinExistence type="predicted"/>
<organism evidence="4 5">
    <name type="scientific">Sistotremastrum niveocremeum HHB9708</name>
    <dbReference type="NCBI Taxonomy" id="1314777"/>
    <lineage>
        <taxon>Eukaryota</taxon>
        <taxon>Fungi</taxon>
        <taxon>Dikarya</taxon>
        <taxon>Basidiomycota</taxon>
        <taxon>Agaricomycotina</taxon>
        <taxon>Agaricomycetes</taxon>
        <taxon>Sistotremastrales</taxon>
        <taxon>Sistotremastraceae</taxon>
        <taxon>Sertulicium</taxon>
        <taxon>Sertulicium niveocremeum</taxon>
    </lineage>
</organism>
<dbReference type="Pfam" id="PF20153">
    <property type="entry name" value="DUF6535"/>
    <property type="match status" value="1"/>
</dbReference>
<reference evidence="4 5" key="1">
    <citation type="journal article" date="2016" name="Mol. Biol. Evol.">
        <title>Comparative Genomics of Early-Diverging Mushroom-Forming Fungi Provides Insights into the Origins of Lignocellulose Decay Capabilities.</title>
        <authorList>
            <person name="Nagy L.G."/>
            <person name="Riley R."/>
            <person name="Tritt A."/>
            <person name="Adam C."/>
            <person name="Daum C."/>
            <person name="Floudas D."/>
            <person name="Sun H."/>
            <person name="Yadav J.S."/>
            <person name="Pangilinan J."/>
            <person name="Larsson K.H."/>
            <person name="Matsuura K."/>
            <person name="Barry K."/>
            <person name="Labutti K."/>
            <person name="Kuo R."/>
            <person name="Ohm R.A."/>
            <person name="Bhattacharya S.S."/>
            <person name="Shirouzu T."/>
            <person name="Yoshinaga Y."/>
            <person name="Martin F.M."/>
            <person name="Grigoriev I.V."/>
            <person name="Hibbett D.S."/>
        </authorList>
    </citation>
    <scope>NUCLEOTIDE SEQUENCE [LARGE SCALE GENOMIC DNA]</scope>
    <source>
        <strain evidence="4 5">HHB9708</strain>
    </source>
</reference>
<feature type="region of interest" description="Disordered" evidence="1">
    <location>
        <begin position="107"/>
        <end position="204"/>
    </location>
</feature>
<sequence>MSIAPDPSDPPSLSPNSPISTSKALVSSSVPIMDPFDTPLFNRLIGLIEELNITVKEQRKALEEQTVIASEQRKALEKQNAFGKEQSLVLERQREVMEDMKNALIGHRSTSGAVANVGKEDDDTRAEAETVSDPNVDTTANHQTSTSADPGSSPTALPSKTGINSSRNEAPAETSKAVEQTVGETSTQIQPGEPTVSALPDSRPDHIHRAILSLNDTMKSVKETLLAHGSKLDVLIRDALEDGKPYDQKPLEDESTCTALLEIAMARTKEEVDEWIKRMDVSLVFIALFSAVLTAFVVPATQNLFPSNNSPGNPTDSPPPEPNVSAQDVCILYYLALILAIIDAVLSVLGRQWMSKLTNKPIGSTYKERLLRHIAREELAKRWLQYLVEGLHILLLWSIGLFMTGLLYQIFNLSGSFERSSPRILAAGVVGVVLSSGILVVVLAATTHALVYEASPFGGPFSKVLFKLASVMSVLFKGLMDVLDEMAYRVDQPCGSIRFYRILPVVGKVVAWPLWFCSMLVDSWRVELDEDDREKLIGAFMELTAEASDPKLLSRAVGSFSYVEWSASGGESQESEDQLKKTWNRLSSTDTSVRVHETLRARVLPFVKYCVEHDKKIGEDIMDSIFRTYPMPTRFPAEVLFASFYTRNPDLRHLAALPSEECIARVLCSYNLEGRLQGWQDVFNLAQAYCENLLIMRKGDDVTRILSHVDRLDLIKSHIRYPGYIDFSLVEFTVEGHKYEILSTINQFIKTVDQSRLSPRSFAEVFIILADPPPTDIDLSPIIDYLSQHPHNYTWERTSETVIAYLNSFGVSKITYHAALRRFLQQCLDLELRHPFERGMIRASDETRDLARVLLSEPSLSFLES</sequence>
<evidence type="ECO:0000313" key="4">
    <source>
        <dbReference type="EMBL" id="KZS92043.1"/>
    </source>
</evidence>
<dbReference type="InterPro" id="IPR045338">
    <property type="entry name" value="DUF6535"/>
</dbReference>
<dbReference type="AlphaFoldDB" id="A0A164T3C4"/>
<dbReference type="OrthoDB" id="3219854at2759"/>